<gene>
    <name evidence="3" type="ORF">SDC9_69949</name>
</gene>
<proteinExistence type="predicted"/>
<evidence type="ECO:0000256" key="2">
    <source>
        <dbReference type="SAM" id="Phobius"/>
    </source>
</evidence>
<accession>A0A644Y4I4</accession>
<keyword evidence="2" id="KW-1133">Transmembrane helix</keyword>
<evidence type="ECO:0008006" key="4">
    <source>
        <dbReference type="Google" id="ProtNLM"/>
    </source>
</evidence>
<feature type="transmembrane region" description="Helical" evidence="2">
    <location>
        <begin position="58"/>
        <end position="80"/>
    </location>
</feature>
<reference evidence="3" key="1">
    <citation type="submission" date="2019-08" db="EMBL/GenBank/DDBJ databases">
        <authorList>
            <person name="Kucharzyk K."/>
            <person name="Murdoch R.W."/>
            <person name="Higgins S."/>
            <person name="Loffler F."/>
        </authorList>
    </citation>
    <scope>NUCLEOTIDE SEQUENCE</scope>
</reference>
<keyword evidence="2" id="KW-0472">Membrane</keyword>
<protein>
    <recommendedName>
        <fullName evidence="4">DUF4179 domain-containing protein</fullName>
    </recommendedName>
</protein>
<keyword evidence="2" id="KW-0812">Transmembrane</keyword>
<organism evidence="3">
    <name type="scientific">bioreactor metagenome</name>
    <dbReference type="NCBI Taxonomy" id="1076179"/>
    <lineage>
        <taxon>unclassified sequences</taxon>
        <taxon>metagenomes</taxon>
        <taxon>ecological metagenomes</taxon>
    </lineage>
</organism>
<sequence length="530" mass="58845">MQTYDNTLDRFLYENRVSPTPEFSARIDAFCGQLQRRAKANGRRTSRSTRKQRRARALARRILLAAACLLFIAAVSVLAVPSARAAVSDWISGWFSAGEYMGQTSEKRASEPALDSVIKKIGDDGREIVLSNVYGSDEARSMAENFGIRLDEVAYTGDTIYITGWFTGTSGKFLLDARTGGDTMHEGNEFTEGNMVLTLADGTVYYGSLNAYFDDEMEQLIHDNFEQMGYDENDNLVNPNDSADADAVWYDYLKTHEVRFTYTAIPESAVPTAKPLSGKVEAALTFEQYYYDVKSDSKITLFQADLGSVTIDADAYAAVTTEQSGGKSVSLSGTHRMFIRESVTQDGQPQTLIYVKDMDMSGVTISVDKLNFIPTGLEITLRMDVPERWTRAERIAAIQGGETRGIGLAIYIDGQEIRHAFLSISAKYNADTDNKDDPFLTSPITFTNSTLSRSQWDSYQTISFVPYCVYPTQISGAESNGAQPTIPPTKIEPGTVITLPGSGEENTRYTGWQEDRMEEFALTIQLNDYR</sequence>
<name>A0A644Y4I4_9ZZZZ</name>
<evidence type="ECO:0000313" key="3">
    <source>
        <dbReference type="EMBL" id="MPM23475.1"/>
    </source>
</evidence>
<evidence type="ECO:0000256" key="1">
    <source>
        <dbReference type="SAM" id="MobiDB-lite"/>
    </source>
</evidence>
<dbReference type="EMBL" id="VSSQ01004041">
    <property type="protein sequence ID" value="MPM23475.1"/>
    <property type="molecule type" value="Genomic_DNA"/>
</dbReference>
<dbReference type="AlphaFoldDB" id="A0A644Y4I4"/>
<comment type="caution">
    <text evidence="3">The sequence shown here is derived from an EMBL/GenBank/DDBJ whole genome shotgun (WGS) entry which is preliminary data.</text>
</comment>
<feature type="region of interest" description="Disordered" evidence="1">
    <location>
        <begin position="478"/>
        <end position="507"/>
    </location>
</feature>